<dbReference type="Pfam" id="PF03062">
    <property type="entry name" value="MBOAT"/>
    <property type="match status" value="1"/>
</dbReference>
<evidence type="ECO:0000256" key="9">
    <source>
        <dbReference type="PIRNR" id="PIRNR016636"/>
    </source>
</evidence>
<evidence type="ECO:0000256" key="1">
    <source>
        <dbReference type="ARBA" id="ARBA00004651"/>
    </source>
</evidence>
<comment type="subcellular location">
    <subcellularLocation>
        <location evidence="1">Cell membrane</location>
        <topology evidence="1">Multi-pass membrane protein</topology>
    </subcellularLocation>
</comment>
<evidence type="ECO:0000256" key="5">
    <source>
        <dbReference type="ARBA" id="ARBA00022692"/>
    </source>
</evidence>
<feature type="transmembrane region" description="Helical" evidence="10">
    <location>
        <begin position="80"/>
        <end position="98"/>
    </location>
</feature>
<dbReference type="InterPro" id="IPR051085">
    <property type="entry name" value="MB_O-acyltransferase"/>
</dbReference>
<dbReference type="InterPro" id="IPR028362">
    <property type="entry name" value="AlgI"/>
</dbReference>
<reference evidence="11" key="2">
    <citation type="journal article" date="2021" name="PeerJ">
        <title>Extensive microbial diversity within the chicken gut microbiome revealed by metagenomics and culture.</title>
        <authorList>
            <person name="Gilroy R."/>
            <person name="Ravi A."/>
            <person name="Getino M."/>
            <person name="Pursley I."/>
            <person name="Horton D.L."/>
            <person name="Alikhan N.F."/>
            <person name="Baker D."/>
            <person name="Gharbi K."/>
            <person name="Hall N."/>
            <person name="Watson M."/>
            <person name="Adriaenssens E.M."/>
            <person name="Foster-Nyarko E."/>
            <person name="Jarju S."/>
            <person name="Secka A."/>
            <person name="Antonio M."/>
            <person name="Oren A."/>
            <person name="Chaudhuri R.R."/>
            <person name="La Ragione R."/>
            <person name="Hildebrand F."/>
            <person name="Pallen M.J."/>
        </authorList>
    </citation>
    <scope>NUCLEOTIDE SEQUENCE</scope>
    <source>
        <strain evidence="11">ChiSjej2B20-13462</strain>
    </source>
</reference>
<keyword evidence="8 9" id="KW-0012">Acyltransferase</keyword>
<keyword evidence="3 9" id="KW-1003">Cell membrane</keyword>
<dbReference type="GO" id="GO:0005886">
    <property type="term" value="C:plasma membrane"/>
    <property type="evidence" value="ECO:0007669"/>
    <property type="project" value="UniProtKB-SubCell"/>
</dbReference>
<dbReference type="Proteomes" id="UP000886874">
    <property type="component" value="Unassembled WGS sequence"/>
</dbReference>
<keyword evidence="6 10" id="KW-1133">Transmembrane helix</keyword>
<gene>
    <name evidence="11" type="ORF">IAA67_03865</name>
</gene>
<feature type="transmembrane region" description="Helical" evidence="10">
    <location>
        <begin position="6"/>
        <end position="23"/>
    </location>
</feature>
<keyword evidence="5 10" id="KW-0812">Transmembrane</keyword>
<keyword evidence="4 9" id="KW-0808">Transferase</keyword>
<feature type="transmembrane region" description="Helical" evidence="10">
    <location>
        <begin position="51"/>
        <end position="68"/>
    </location>
</feature>
<feature type="transmembrane region" description="Helical" evidence="10">
    <location>
        <begin position="313"/>
        <end position="337"/>
    </location>
</feature>
<comment type="similarity">
    <text evidence="2 9">Belongs to the membrane-bound acyltransferase family.</text>
</comment>
<evidence type="ECO:0000256" key="2">
    <source>
        <dbReference type="ARBA" id="ARBA00010323"/>
    </source>
</evidence>
<feature type="transmembrane region" description="Helical" evidence="10">
    <location>
        <begin position="381"/>
        <end position="400"/>
    </location>
</feature>
<evidence type="ECO:0000256" key="6">
    <source>
        <dbReference type="ARBA" id="ARBA00022989"/>
    </source>
</evidence>
<feature type="transmembrane region" description="Helical" evidence="10">
    <location>
        <begin position="150"/>
        <end position="169"/>
    </location>
</feature>
<organism evidence="11 12">
    <name type="scientific">Candidatus Avoscillospira stercorigallinarum</name>
    <dbReference type="NCBI Taxonomy" id="2840708"/>
    <lineage>
        <taxon>Bacteria</taxon>
        <taxon>Bacillati</taxon>
        <taxon>Bacillota</taxon>
        <taxon>Clostridia</taxon>
        <taxon>Eubacteriales</taxon>
        <taxon>Oscillospiraceae</taxon>
        <taxon>Oscillospiraceae incertae sedis</taxon>
        <taxon>Candidatus Avoscillospira</taxon>
    </lineage>
</organism>
<dbReference type="AlphaFoldDB" id="A0A9D0Z7N5"/>
<dbReference type="PIRSF" id="PIRSF500217">
    <property type="entry name" value="AlgI"/>
    <property type="match status" value="1"/>
</dbReference>
<dbReference type="InterPro" id="IPR004299">
    <property type="entry name" value="MBOAT_fam"/>
</dbReference>
<feature type="transmembrane region" description="Helical" evidence="10">
    <location>
        <begin position="435"/>
        <end position="455"/>
    </location>
</feature>
<evidence type="ECO:0000256" key="7">
    <source>
        <dbReference type="ARBA" id="ARBA00023136"/>
    </source>
</evidence>
<feature type="transmembrane region" description="Helical" evidence="10">
    <location>
        <begin position="221"/>
        <end position="241"/>
    </location>
</feature>
<evidence type="ECO:0000256" key="10">
    <source>
        <dbReference type="SAM" id="Phobius"/>
    </source>
</evidence>
<comment type="caution">
    <text evidence="11">The sequence shown here is derived from an EMBL/GenBank/DDBJ whole genome shotgun (WGS) entry which is preliminary data.</text>
</comment>
<dbReference type="PIRSF" id="PIRSF016636">
    <property type="entry name" value="AlgI_DltB"/>
    <property type="match status" value="1"/>
</dbReference>
<evidence type="ECO:0000256" key="8">
    <source>
        <dbReference type="ARBA" id="ARBA00023315"/>
    </source>
</evidence>
<evidence type="ECO:0000256" key="3">
    <source>
        <dbReference type="ARBA" id="ARBA00022475"/>
    </source>
</evidence>
<proteinExistence type="inferred from homology"/>
<dbReference type="PANTHER" id="PTHR13285:SF23">
    <property type="entry name" value="TEICHOIC ACID D-ALANYLTRANSFERASE"/>
    <property type="match status" value="1"/>
</dbReference>
<evidence type="ECO:0000313" key="12">
    <source>
        <dbReference type="Proteomes" id="UP000886874"/>
    </source>
</evidence>
<evidence type="ECO:0000313" key="11">
    <source>
        <dbReference type="EMBL" id="HIQ69450.1"/>
    </source>
</evidence>
<feature type="transmembrane region" description="Helical" evidence="10">
    <location>
        <begin position="110"/>
        <end position="130"/>
    </location>
</feature>
<name>A0A9D0Z7N5_9FIRM</name>
<dbReference type="InterPro" id="IPR024194">
    <property type="entry name" value="Ac/AlaTfrase_AlgI/DltB"/>
</dbReference>
<reference evidence="11" key="1">
    <citation type="submission" date="2020-10" db="EMBL/GenBank/DDBJ databases">
        <authorList>
            <person name="Gilroy R."/>
        </authorList>
    </citation>
    <scope>NUCLEOTIDE SEQUENCE</scope>
    <source>
        <strain evidence="11">ChiSjej2B20-13462</strain>
    </source>
</reference>
<keyword evidence="7 9" id="KW-0472">Membrane</keyword>
<evidence type="ECO:0000256" key="4">
    <source>
        <dbReference type="ARBA" id="ARBA00022679"/>
    </source>
</evidence>
<protein>
    <submittedName>
        <fullName evidence="11">MBOAT family protein</fullName>
    </submittedName>
</protein>
<dbReference type="GO" id="GO:0016746">
    <property type="term" value="F:acyltransferase activity"/>
    <property type="evidence" value="ECO:0007669"/>
    <property type="project" value="UniProtKB-KW"/>
</dbReference>
<feature type="transmembrane region" description="Helical" evidence="10">
    <location>
        <begin position="357"/>
        <end position="374"/>
    </location>
</feature>
<dbReference type="PANTHER" id="PTHR13285">
    <property type="entry name" value="ACYLTRANSFERASE"/>
    <property type="match status" value="1"/>
</dbReference>
<dbReference type="GO" id="GO:0042121">
    <property type="term" value="P:alginic acid biosynthetic process"/>
    <property type="evidence" value="ECO:0007669"/>
    <property type="project" value="InterPro"/>
</dbReference>
<dbReference type="EMBL" id="DVFN01000057">
    <property type="protein sequence ID" value="HIQ69450.1"/>
    <property type="molecule type" value="Genomic_DNA"/>
</dbReference>
<accession>A0A9D0Z7N5</accession>
<sequence length="463" mass="51660">MVFSSIPFLFVFLPVTLLGYFLIPSRYLGLRNSFLLLMNLIFYAYGEPVYVLLMLASVAVNYASGLLLQQARTRRGRKALLAAAVVLNLGALAFFKYTGLVLDTLRLIPALSWLPAVSIPLPIGISFYTFQAMSYVIDVYREDCPATRRFVDFAAYISLFPQLIAGPIVRYSDVAQQLRVRSCTVDRFSWGVKQFSIGLAKKVLLANQFALLWNQASADPAAAGTLAAWCGILAYALQIYFDFGGYSDMARGLGAMLGFDFMVNFNYPYISRSITEFWRRWHISLSSWFRDYVYIPLGGSRCSKVKLARNLMIVWMLTGIWHGAGWTFLLWGLYYGLLLLLEKLLLRPVLQKLPAPIQWLYTMVLVLIGWVFFASADFAAAWAYLTVLFTPVAGTAHIWLPGWLPLGLIGAVAATPLGAKLWGRWKSVNAPEAAAAVLCALALVLSTASLVSGSYNPFIYFNF</sequence>